<proteinExistence type="predicted"/>
<dbReference type="Proteomes" id="UP001234787">
    <property type="component" value="Unassembled WGS sequence"/>
</dbReference>
<protein>
    <submittedName>
        <fullName evidence="2">Uncharacterized protein</fullName>
    </submittedName>
</protein>
<accession>A0AAD3NP13</accession>
<dbReference type="EMBL" id="BSEH01000022">
    <property type="protein sequence ID" value="GLJ56493.1"/>
    <property type="molecule type" value="Genomic_DNA"/>
</dbReference>
<evidence type="ECO:0000256" key="1">
    <source>
        <dbReference type="SAM" id="MobiDB-lite"/>
    </source>
</evidence>
<organism evidence="2 3">
    <name type="scientific">Cryptomeria japonica</name>
    <name type="common">Japanese cedar</name>
    <name type="synonym">Cupressus japonica</name>
    <dbReference type="NCBI Taxonomy" id="3369"/>
    <lineage>
        <taxon>Eukaryota</taxon>
        <taxon>Viridiplantae</taxon>
        <taxon>Streptophyta</taxon>
        <taxon>Embryophyta</taxon>
        <taxon>Tracheophyta</taxon>
        <taxon>Spermatophyta</taxon>
        <taxon>Pinopsida</taxon>
        <taxon>Pinidae</taxon>
        <taxon>Conifers II</taxon>
        <taxon>Cupressales</taxon>
        <taxon>Cupressaceae</taxon>
        <taxon>Cryptomeria</taxon>
    </lineage>
</organism>
<comment type="caution">
    <text evidence="2">The sequence shown here is derived from an EMBL/GenBank/DDBJ whole genome shotgun (WGS) entry which is preliminary data.</text>
</comment>
<reference evidence="2" key="1">
    <citation type="submission" date="2022-12" db="EMBL/GenBank/DDBJ databases">
        <title>Chromosome-Level Genome Assembly of Japanese Cedar (Cryptomeriajaponica D. Don).</title>
        <authorList>
            <person name="Fujino T."/>
            <person name="Yamaguchi K."/>
            <person name="Yokoyama T."/>
            <person name="Hamanaka T."/>
            <person name="Harazono Y."/>
            <person name="Kamada H."/>
            <person name="Kobayashi W."/>
            <person name="Ujino-Ihara T."/>
            <person name="Uchiyama K."/>
            <person name="Matsumoto A."/>
            <person name="Izuno A."/>
            <person name="Tsumura Y."/>
            <person name="Toyoda A."/>
            <person name="Shigenobu S."/>
            <person name="Moriguchi Y."/>
            <person name="Ueno S."/>
            <person name="Kasahara M."/>
        </authorList>
    </citation>
    <scope>NUCLEOTIDE SEQUENCE</scope>
</reference>
<feature type="region of interest" description="Disordered" evidence="1">
    <location>
        <begin position="62"/>
        <end position="99"/>
    </location>
</feature>
<dbReference type="AlphaFoldDB" id="A0AAD3NP13"/>
<keyword evidence="3" id="KW-1185">Reference proteome</keyword>
<name>A0AAD3NP13_CRYJA</name>
<evidence type="ECO:0000313" key="3">
    <source>
        <dbReference type="Proteomes" id="UP001234787"/>
    </source>
</evidence>
<gene>
    <name evidence="2" type="ORF">SUGI_1226050</name>
</gene>
<evidence type="ECO:0000313" key="2">
    <source>
        <dbReference type="EMBL" id="GLJ56493.1"/>
    </source>
</evidence>
<sequence length="99" mass="10631">MYHLGTALGPESAAMGPYIGRGSERRHGTLFPAPVPHALRAPFIGALLSSYSSVLDGLRRYSPKGKVSHRDVDSFPVPEKMGNPSVHPSFSTRPIAYVG</sequence>